<feature type="non-terminal residue" evidence="10">
    <location>
        <position position="225"/>
    </location>
</feature>
<feature type="domain" description="Reverse transcriptase RNase H-like" evidence="9">
    <location>
        <begin position="112"/>
        <end position="216"/>
    </location>
</feature>
<keyword evidence="1" id="KW-0645">Protease</keyword>
<dbReference type="SUPFAM" id="SSF56672">
    <property type="entry name" value="DNA/RNA polymerases"/>
    <property type="match status" value="1"/>
</dbReference>
<comment type="caution">
    <text evidence="10">The sequence shown here is derived from an EMBL/GenBank/DDBJ whole genome shotgun (WGS) entry which is preliminary data.</text>
</comment>
<dbReference type="Pfam" id="PF17917">
    <property type="entry name" value="RT_RNaseH"/>
    <property type="match status" value="1"/>
</dbReference>
<evidence type="ECO:0000259" key="9">
    <source>
        <dbReference type="Pfam" id="PF17917"/>
    </source>
</evidence>
<keyword evidence="8" id="KW-0695">RNA-directed DNA polymerase</keyword>
<name>A0ABQ5KM49_9EUKA</name>
<evidence type="ECO:0000313" key="10">
    <source>
        <dbReference type="EMBL" id="GKT32020.1"/>
    </source>
</evidence>
<proteinExistence type="predicted"/>
<dbReference type="Gene3D" id="3.30.70.270">
    <property type="match status" value="1"/>
</dbReference>
<evidence type="ECO:0000256" key="4">
    <source>
        <dbReference type="ARBA" id="ARBA00022722"/>
    </source>
</evidence>
<evidence type="ECO:0000256" key="8">
    <source>
        <dbReference type="ARBA" id="ARBA00022918"/>
    </source>
</evidence>
<dbReference type="InterPro" id="IPR043502">
    <property type="entry name" value="DNA/RNA_pol_sf"/>
</dbReference>
<keyword evidence="6" id="KW-0255">Endonuclease</keyword>
<dbReference type="PANTHER" id="PTHR33064:SF37">
    <property type="entry name" value="RIBONUCLEASE H"/>
    <property type="match status" value="1"/>
</dbReference>
<dbReference type="CDD" id="cd09274">
    <property type="entry name" value="RNase_HI_RT_Ty3"/>
    <property type="match status" value="1"/>
</dbReference>
<reference evidence="10" key="1">
    <citation type="submission" date="2022-03" db="EMBL/GenBank/DDBJ databases">
        <title>Draft genome sequence of Aduncisulcus paluster, a free-living microaerophilic Fornicata.</title>
        <authorList>
            <person name="Yuyama I."/>
            <person name="Kume K."/>
            <person name="Tamura T."/>
            <person name="Inagaki Y."/>
            <person name="Hashimoto T."/>
        </authorList>
    </citation>
    <scope>NUCLEOTIDE SEQUENCE</scope>
    <source>
        <strain evidence="10">NY0171</strain>
    </source>
</reference>
<evidence type="ECO:0000256" key="5">
    <source>
        <dbReference type="ARBA" id="ARBA00022750"/>
    </source>
</evidence>
<keyword evidence="5" id="KW-0064">Aspartyl protease</keyword>
<keyword evidence="11" id="KW-1185">Reference proteome</keyword>
<evidence type="ECO:0000256" key="6">
    <source>
        <dbReference type="ARBA" id="ARBA00022759"/>
    </source>
</evidence>
<dbReference type="InterPro" id="IPR043128">
    <property type="entry name" value="Rev_trsase/Diguanyl_cyclase"/>
</dbReference>
<dbReference type="EMBL" id="BQXS01002375">
    <property type="protein sequence ID" value="GKT32020.1"/>
    <property type="molecule type" value="Genomic_DNA"/>
</dbReference>
<evidence type="ECO:0000256" key="3">
    <source>
        <dbReference type="ARBA" id="ARBA00022695"/>
    </source>
</evidence>
<sequence>MKVNLEKTIVGAEEVEFLGFRISGLGIRRCPKKLAVLKRMKVLKTKKDLRSFIGSVTYLKEYIPYYAEILKPLTMMLPSKAKFVWSKEAETAAKQVVEVLELNTRLEHVREDKDLHLFTDASDVGIGGALLQFDRDDKDFERPGVITFMSKTLTSQEAGHTTTEKEAYAILYCISKAEYHLRGRPFTLHTDHQNLMFVKTRSSAKVERWRTFLSDFTFDTVHIKG</sequence>
<evidence type="ECO:0000256" key="1">
    <source>
        <dbReference type="ARBA" id="ARBA00022670"/>
    </source>
</evidence>
<feature type="non-terminal residue" evidence="10">
    <location>
        <position position="1"/>
    </location>
</feature>
<keyword evidence="4" id="KW-0540">Nuclease</keyword>
<keyword evidence="7" id="KW-0378">Hydrolase</keyword>
<dbReference type="InterPro" id="IPR051320">
    <property type="entry name" value="Viral_Replic_Matur_Polypro"/>
</dbReference>
<dbReference type="InterPro" id="IPR041373">
    <property type="entry name" value="RT_RNaseH"/>
</dbReference>
<gene>
    <name evidence="10" type="ORF">ADUPG1_002171</name>
</gene>
<accession>A0ABQ5KM49</accession>
<evidence type="ECO:0000256" key="2">
    <source>
        <dbReference type="ARBA" id="ARBA00022679"/>
    </source>
</evidence>
<keyword evidence="3" id="KW-0548">Nucleotidyltransferase</keyword>
<keyword evidence="2" id="KW-0808">Transferase</keyword>
<evidence type="ECO:0000256" key="7">
    <source>
        <dbReference type="ARBA" id="ARBA00022801"/>
    </source>
</evidence>
<dbReference type="PANTHER" id="PTHR33064">
    <property type="entry name" value="POL PROTEIN"/>
    <property type="match status" value="1"/>
</dbReference>
<organism evidence="10 11">
    <name type="scientific">Aduncisulcus paluster</name>
    <dbReference type="NCBI Taxonomy" id="2918883"/>
    <lineage>
        <taxon>Eukaryota</taxon>
        <taxon>Metamonada</taxon>
        <taxon>Carpediemonas-like organisms</taxon>
        <taxon>Aduncisulcus</taxon>
    </lineage>
</organism>
<protein>
    <submittedName>
        <fullName evidence="10">DDE-type integrase/transposase/recombinase</fullName>
    </submittedName>
</protein>
<evidence type="ECO:0000313" key="11">
    <source>
        <dbReference type="Proteomes" id="UP001057375"/>
    </source>
</evidence>
<dbReference type="Proteomes" id="UP001057375">
    <property type="component" value="Unassembled WGS sequence"/>
</dbReference>